<accession>C1KFD2</accession>
<organism evidence="1 2">
    <name type="scientific">Lactobacillus phage Lb338-1</name>
    <dbReference type="NCBI Taxonomy" id="2892342"/>
    <lineage>
        <taxon>Viruses</taxon>
        <taxon>Duplodnaviria</taxon>
        <taxon>Heunggongvirae</taxon>
        <taxon>Uroviricota</taxon>
        <taxon>Caudoviricetes</taxon>
        <taxon>Herelleviridae</taxon>
        <taxon>Mooreparkvirus</taxon>
        <taxon>Mooreparkvirus Lb3381</taxon>
    </lineage>
</organism>
<gene>
    <name evidence="1" type="ORF">lb338_phage_22</name>
</gene>
<dbReference type="EMBL" id="FJ822135">
    <property type="protein sequence ID" value="ACO36943.1"/>
    <property type="molecule type" value="Genomic_DNA"/>
</dbReference>
<dbReference type="GeneID" id="7750877"/>
<dbReference type="Proteomes" id="UP000001878">
    <property type="component" value="Segment"/>
</dbReference>
<name>C1KFD2_9CAUD</name>
<proteinExistence type="predicted"/>
<keyword evidence="2" id="KW-1185">Reference proteome</keyword>
<evidence type="ECO:0000313" key="1">
    <source>
        <dbReference type="EMBL" id="ACO36943.1"/>
    </source>
</evidence>
<protein>
    <submittedName>
        <fullName evidence="1">Uncharacterized protein</fullName>
    </submittedName>
</protein>
<evidence type="ECO:0000313" key="2">
    <source>
        <dbReference type="Proteomes" id="UP000001878"/>
    </source>
</evidence>
<dbReference type="KEGG" id="vg:7750877"/>
<reference evidence="1 2" key="1">
    <citation type="journal article" date="2009" name="Gene">
        <title>Genome of a virulent bacteriophage Lb338-1 that lyses the probiotic Lactobacillus paracasei cheese strain.</title>
        <authorList>
            <person name="Alemayehu D."/>
            <person name="Ross R.P."/>
            <person name="O'Sullivan O."/>
            <person name="Coffey A."/>
            <person name="Stanton C."/>
            <person name="Fitzgerald G.F."/>
            <person name="McAuliffe O."/>
        </authorList>
    </citation>
    <scope>NUCLEOTIDE SEQUENCE [LARGE SCALE GENOMIC DNA]</scope>
    <source>
        <strain evidence="1">Lb338-1</strain>
    </source>
</reference>
<dbReference type="RefSeq" id="YP_002790701.1">
    <property type="nucleotide sequence ID" value="NC_012530.1"/>
</dbReference>
<sequence length="153" mass="17394">MGIFKEGKEVFIPDSMLDTTTWVTDKELDDMLDNLPKSTLEKLANRYNEDAVKEQKRAPKRKTKLYLAVQQWSDSDGWESGEGGANILYATLSKDNMNAYVADLNKDWRNKVECDLVTIDLDTDYIDKVDKGTKTQVASWFDQGLVSDDPFGI</sequence>